<evidence type="ECO:0000256" key="4">
    <source>
        <dbReference type="ARBA" id="ARBA00023163"/>
    </source>
</evidence>
<proteinExistence type="inferred from homology"/>
<keyword evidence="4" id="KW-0804">Transcription</keyword>
<dbReference type="Pfam" id="PF00126">
    <property type="entry name" value="HTH_1"/>
    <property type="match status" value="1"/>
</dbReference>
<evidence type="ECO:0000256" key="2">
    <source>
        <dbReference type="ARBA" id="ARBA00023015"/>
    </source>
</evidence>
<dbReference type="InterPro" id="IPR005119">
    <property type="entry name" value="LysR_subst-bd"/>
</dbReference>
<name>A0ABP7SKT1_9BURK</name>
<dbReference type="PROSITE" id="PS50931">
    <property type="entry name" value="HTH_LYSR"/>
    <property type="match status" value="1"/>
</dbReference>
<dbReference type="CDD" id="cd08440">
    <property type="entry name" value="PBP2_LTTR_like_4"/>
    <property type="match status" value="1"/>
</dbReference>
<dbReference type="SUPFAM" id="SSF53850">
    <property type="entry name" value="Periplasmic binding protein-like II"/>
    <property type="match status" value="1"/>
</dbReference>
<dbReference type="InterPro" id="IPR036390">
    <property type="entry name" value="WH_DNA-bd_sf"/>
</dbReference>
<comment type="caution">
    <text evidence="6">The sequence shown here is derived from an EMBL/GenBank/DDBJ whole genome shotgun (WGS) entry which is preliminary data.</text>
</comment>
<protein>
    <submittedName>
        <fullName evidence="6">LysR family transcriptional regulator</fullName>
    </submittedName>
</protein>
<sequence>MNVTLKQLRAFLAVARTGSFTLAAESLFVTQSALSSLIKELENAIGARLMDRSTRRIQLSNIGSDLVPLVDKIIQDLDRVLTGVADVTALKKGLVRIAGPQLMSCTLLTEFIAAYNKEYPEIAIRLVDCGVEEVAPKVITGEVDFGVGPERDPSSDLAAKQLFELPFVVVFPPGHPLAAHSEVRWADLAAYPFISLRGHFTERIAVDLHAAILDLTLTPAHEVAFMSTALSMASSGLGVTACIPYANSLVELYKLEMRPLRDPEVKRRFFVLTRGGRSLSPAAESAMAFLFSFCNIRWPAEQSL</sequence>
<evidence type="ECO:0000259" key="5">
    <source>
        <dbReference type="PROSITE" id="PS50931"/>
    </source>
</evidence>
<comment type="similarity">
    <text evidence="1">Belongs to the LysR transcriptional regulatory family.</text>
</comment>
<dbReference type="Gene3D" id="3.40.190.290">
    <property type="match status" value="1"/>
</dbReference>
<dbReference type="PRINTS" id="PR00039">
    <property type="entry name" value="HTHLYSR"/>
</dbReference>
<keyword evidence="7" id="KW-1185">Reference proteome</keyword>
<keyword evidence="3" id="KW-0238">DNA-binding</keyword>
<dbReference type="EMBL" id="BAAAZE010000002">
    <property type="protein sequence ID" value="GAA4012883.1"/>
    <property type="molecule type" value="Genomic_DNA"/>
</dbReference>
<dbReference type="InterPro" id="IPR000847">
    <property type="entry name" value="LysR_HTH_N"/>
</dbReference>
<evidence type="ECO:0000256" key="1">
    <source>
        <dbReference type="ARBA" id="ARBA00009437"/>
    </source>
</evidence>
<dbReference type="Proteomes" id="UP001501353">
    <property type="component" value="Unassembled WGS sequence"/>
</dbReference>
<organism evidence="6 7">
    <name type="scientific">Actimicrobium antarcticum</name>
    <dbReference type="NCBI Taxonomy" id="1051899"/>
    <lineage>
        <taxon>Bacteria</taxon>
        <taxon>Pseudomonadati</taxon>
        <taxon>Pseudomonadota</taxon>
        <taxon>Betaproteobacteria</taxon>
        <taxon>Burkholderiales</taxon>
        <taxon>Oxalobacteraceae</taxon>
        <taxon>Actimicrobium</taxon>
    </lineage>
</organism>
<dbReference type="PANTHER" id="PTHR30419">
    <property type="entry name" value="HTH-TYPE TRANSCRIPTIONAL REGULATOR YBHD"/>
    <property type="match status" value="1"/>
</dbReference>
<evidence type="ECO:0000256" key="3">
    <source>
        <dbReference type="ARBA" id="ARBA00023125"/>
    </source>
</evidence>
<dbReference type="Gene3D" id="1.10.10.10">
    <property type="entry name" value="Winged helix-like DNA-binding domain superfamily/Winged helix DNA-binding domain"/>
    <property type="match status" value="1"/>
</dbReference>
<feature type="domain" description="HTH lysR-type" evidence="5">
    <location>
        <begin position="3"/>
        <end position="60"/>
    </location>
</feature>
<dbReference type="RefSeq" id="WP_344761493.1">
    <property type="nucleotide sequence ID" value="NZ_BAAAZE010000002.1"/>
</dbReference>
<reference evidence="7" key="1">
    <citation type="journal article" date="2019" name="Int. J. Syst. Evol. Microbiol.">
        <title>The Global Catalogue of Microorganisms (GCM) 10K type strain sequencing project: providing services to taxonomists for standard genome sequencing and annotation.</title>
        <authorList>
            <consortium name="The Broad Institute Genomics Platform"/>
            <consortium name="The Broad Institute Genome Sequencing Center for Infectious Disease"/>
            <person name="Wu L."/>
            <person name="Ma J."/>
        </authorList>
    </citation>
    <scope>NUCLEOTIDE SEQUENCE [LARGE SCALE GENOMIC DNA]</scope>
    <source>
        <strain evidence="7">JCM 16673</strain>
    </source>
</reference>
<dbReference type="SUPFAM" id="SSF46785">
    <property type="entry name" value="Winged helix' DNA-binding domain"/>
    <property type="match status" value="1"/>
</dbReference>
<dbReference type="InterPro" id="IPR050950">
    <property type="entry name" value="HTH-type_LysR_regulators"/>
</dbReference>
<gene>
    <name evidence="6" type="ORF">GCM10022212_03470</name>
</gene>
<evidence type="ECO:0000313" key="7">
    <source>
        <dbReference type="Proteomes" id="UP001501353"/>
    </source>
</evidence>
<dbReference type="Pfam" id="PF03466">
    <property type="entry name" value="LysR_substrate"/>
    <property type="match status" value="1"/>
</dbReference>
<keyword evidence="2" id="KW-0805">Transcription regulation</keyword>
<dbReference type="InterPro" id="IPR036388">
    <property type="entry name" value="WH-like_DNA-bd_sf"/>
</dbReference>
<accession>A0ABP7SKT1</accession>
<dbReference type="PANTHER" id="PTHR30419:SF30">
    <property type="entry name" value="LYSR FAMILY TRANSCRIPTIONAL REGULATOR"/>
    <property type="match status" value="1"/>
</dbReference>
<evidence type="ECO:0000313" key="6">
    <source>
        <dbReference type="EMBL" id="GAA4012883.1"/>
    </source>
</evidence>